<evidence type="ECO:0000256" key="1">
    <source>
        <dbReference type="ARBA" id="ARBA00022801"/>
    </source>
</evidence>
<organism evidence="3 4">
    <name type="scientific">Azospirillum oleiclasticum</name>
    <dbReference type="NCBI Taxonomy" id="2735135"/>
    <lineage>
        <taxon>Bacteria</taxon>
        <taxon>Pseudomonadati</taxon>
        <taxon>Pseudomonadota</taxon>
        <taxon>Alphaproteobacteria</taxon>
        <taxon>Rhodospirillales</taxon>
        <taxon>Azospirillaceae</taxon>
        <taxon>Azospirillum</taxon>
    </lineage>
</organism>
<keyword evidence="4" id="KW-1185">Reference proteome</keyword>
<dbReference type="RefSeq" id="WP_180284326.1">
    <property type="nucleotide sequence ID" value="NZ_JABFDB010000019.1"/>
</dbReference>
<reference evidence="3 4" key="1">
    <citation type="submission" date="2020-05" db="EMBL/GenBank/DDBJ databases">
        <title>Azospirillum oleiclasticum sp. nov, a nitrogen-fixing and heavy crude oil-emulsifying bacterium isolated from the crude oil of Yumen Oilfield.</title>
        <authorList>
            <person name="Wu D."/>
            <person name="Cai M."/>
            <person name="Zhang X."/>
        </authorList>
    </citation>
    <scope>NUCLEOTIDE SEQUENCE [LARGE SCALE GENOMIC DNA]</scope>
    <source>
        <strain evidence="3 4">ROY-1-1-2</strain>
    </source>
</reference>
<name>A0ABX2TEU0_9PROT</name>
<dbReference type="PANTHER" id="PTHR48081:SF33">
    <property type="entry name" value="KYNURENINE FORMAMIDASE"/>
    <property type="match status" value="1"/>
</dbReference>
<dbReference type="PANTHER" id="PTHR48081">
    <property type="entry name" value="AB HYDROLASE SUPERFAMILY PROTEIN C4A8.06C"/>
    <property type="match status" value="1"/>
</dbReference>
<sequence length="282" mass="30048">MTQDSKDLYRIRDHVPDFDEQVAGFRSRSAATRDRLRFETVAYGGGDGETLDLFFPDDRAGPLPVHIFLHGGYWRAFTKDDYSYIADSVTAAGAIAAIVNYDLMPHVRMDTLVRQVRQAAAWTVGNIASHGGDPAAITVSGHSAGAHLACWLFDGPGAASPYGIRGALLLGGLYDLAPLRHSFLQAEVGLTDEEIRDFTPLTHRFAPSVACEILVGERETPPFHEQAARFGDHLAAQGVPVRAGIVEGTDHMSSVRDLGIPGTGAAAALARLISGAGAASGR</sequence>
<dbReference type="InterPro" id="IPR029058">
    <property type="entry name" value="AB_hydrolase_fold"/>
</dbReference>
<feature type="domain" description="BD-FAE-like" evidence="2">
    <location>
        <begin position="51"/>
        <end position="150"/>
    </location>
</feature>
<dbReference type="InterPro" id="IPR049492">
    <property type="entry name" value="BD-FAE-like_dom"/>
</dbReference>
<dbReference type="GO" id="GO:0016787">
    <property type="term" value="F:hydrolase activity"/>
    <property type="evidence" value="ECO:0007669"/>
    <property type="project" value="UniProtKB-KW"/>
</dbReference>
<proteinExistence type="predicted"/>
<dbReference type="EMBL" id="JABFDB010000019">
    <property type="protein sequence ID" value="NYZ22557.1"/>
    <property type="molecule type" value="Genomic_DNA"/>
</dbReference>
<dbReference type="SUPFAM" id="SSF53474">
    <property type="entry name" value="alpha/beta-Hydrolases"/>
    <property type="match status" value="1"/>
</dbReference>
<comment type="caution">
    <text evidence="3">The sequence shown here is derived from an EMBL/GenBank/DDBJ whole genome shotgun (WGS) entry which is preliminary data.</text>
</comment>
<evidence type="ECO:0000259" key="2">
    <source>
        <dbReference type="Pfam" id="PF20434"/>
    </source>
</evidence>
<evidence type="ECO:0000313" key="3">
    <source>
        <dbReference type="EMBL" id="NYZ22557.1"/>
    </source>
</evidence>
<gene>
    <name evidence="3" type="ORF">HND93_22840</name>
</gene>
<dbReference type="Gene3D" id="3.40.50.1820">
    <property type="entry name" value="alpha/beta hydrolase"/>
    <property type="match status" value="1"/>
</dbReference>
<dbReference type="InterPro" id="IPR050300">
    <property type="entry name" value="GDXG_lipolytic_enzyme"/>
</dbReference>
<dbReference type="Pfam" id="PF20434">
    <property type="entry name" value="BD-FAE"/>
    <property type="match status" value="1"/>
</dbReference>
<protein>
    <submittedName>
        <fullName evidence="3">Alpha/beta hydrolase</fullName>
    </submittedName>
</protein>
<keyword evidence="1 3" id="KW-0378">Hydrolase</keyword>
<accession>A0ABX2TEU0</accession>
<evidence type="ECO:0000313" key="4">
    <source>
        <dbReference type="Proteomes" id="UP000584642"/>
    </source>
</evidence>
<dbReference type="Proteomes" id="UP000584642">
    <property type="component" value="Unassembled WGS sequence"/>
</dbReference>